<dbReference type="InterPro" id="IPR002347">
    <property type="entry name" value="SDR_fam"/>
</dbReference>
<evidence type="ECO:0000313" key="5">
    <source>
        <dbReference type="Proteomes" id="UP000683360"/>
    </source>
</evidence>
<gene>
    <name evidence="4" type="ORF">MEDL_9919</name>
</gene>
<dbReference type="EC" id="1.1.1.189" evidence="4"/>
<dbReference type="AlphaFoldDB" id="A0A8S3QKG0"/>
<dbReference type="GO" id="GO:0050221">
    <property type="term" value="F:prostaglandin E2 9-reductase activity"/>
    <property type="evidence" value="ECO:0007669"/>
    <property type="project" value="UniProtKB-EC"/>
</dbReference>
<evidence type="ECO:0000313" key="4">
    <source>
        <dbReference type="EMBL" id="CAG2194907.1"/>
    </source>
</evidence>
<dbReference type="EC" id="1.1.1.197" evidence="4"/>
<keyword evidence="5" id="KW-1185">Reference proteome</keyword>
<dbReference type="PANTHER" id="PTHR43963">
    <property type="entry name" value="CARBONYL REDUCTASE 1-RELATED"/>
    <property type="match status" value="1"/>
</dbReference>
<sequence length="190" mass="21583">MARRVAIVTGSNKGIGYGIVQALCKHFDGDVFLTGRSKERCEAAVTELQKEGISPKYHHLDIDDQDTIIKLRDFMKEKYDGIDVLVDNAGLAYKRESTVPFSEQAKMTCATNFFGSLNVCNTLFPILRPHARVVNISSTNSQWAIEKCSDEVRSKFLQPDITMDKLKGLIRQFMEYVEQLPVYLIMLRLN</sequence>
<organism evidence="4 5">
    <name type="scientific">Mytilus edulis</name>
    <name type="common">Blue mussel</name>
    <dbReference type="NCBI Taxonomy" id="6550"/>
    <lineage>
        <taxon>Eukaryota</taxon>
        <taxon>Metazoa</taxon>
        <taxon>Spiralia</taxon>
        <taxon>Lophotrochozoa</taxon>
        <taxon>Mollusca</taxon>
        <taxon>Bivalvia</taxon>
        <taxon>Autobranchia</taxon>
        <taxon>Pteriomorphia</taxon>
        <taxon>Mytilida</taxon>
        <taxon>Mytiloidea</taxon>
        <taxon>Mytilidae</taxon>
        <taxon>Mytilinae</taxon>
        <taxon>Mytilus</taxon>
    </lineage>
</organism>
<dbReference type="Gene3D" id="3.40.50.720">
    <property type="entry name" value="NAD(P)-binding Rossmann-like Domain"/>
    <property type="match status" value="1"/>
</dbReference>
<reference evidence="4" key="1">
    <citation type="submission" date="2021-03" db="EMBL/GenBank/DDBJ databases">
        <authorList>
            <person name="Bekaert M."/>
        </authorList>
    </citation>
    <scope>NUCLEOTIDE SEQUENCE</scope>
</reference>
<evidence type="ECO:0000256" key="1">
    <source>
        <dbReference type="ARBA" id="ARBA00006484"/>
    </source>
</evidence>
<dbReference type="GO" id="GO:0047021">
    <property type="term" value="F:15-hydroxyprostaglandin dehydrogenase (NADP+) activity"/>
    <property type="evidence" value="ECO:0007669"/>
    <property type="project" value="UniProtKB-EC"/>
</dbReference>
<dbReference type="Proteomes" id="UP000683360">
    <property type="component" value="Unassembled WGS sequence"/>
</dbReference>
<dbReference type="Pfam" id="PF00106">
    <property type="entry name" value="adh_short"/>
    <property type="match status" value="1"/>
</dbReference>
<dbReference type="PANTHER" id="PTHR43963:SF4">
    <property type="entry name" value="CARBONYL REDUCTASE (NADPH)"/>
    <property type="match status" value="1"/>
</dbReference>
<keyword evidence="3 4" id="KW-0560">Oxidoreductase</keyword>
<dbReference type="EC" id="1.1.1.184" evidence="4"/>
<proteinExistence type="inferred from homology"/>
<dbReference type="OrthoDB" id="6123792at2759"/>
<evidence type="ECO:0000256" key="3">
    <source>
        <dbReference type="ARBA" id="ARBA00023002"/>
    </source>
</evidence>
<comment type="caution">
    <text evidence="4">The sequence shown here is derived from an EMBL/GenBank/DDBJ whole genome shotgun (WGS) entry which is preliminary data.</text>
</comment>
<name>A0A8S3QKG0_MYTED</name>
<comment type="similarity">
    <text evidence="1">Belongs to the short-chain dehydrogenases/reductases (SDR) family.</text>
</comment>
<dbReference type="InterPro" id="IPR036291">
    <property type="entry name" value="NAD(P)-bd_dom_sf"/>
</dbReference>
<keyword evidence="2" id="KW-0521">NADP</keyword>
<protein>
    <submittedName>
        <fullName evidence="4">CBR1</fullName>
        <ecNumber evidence="4">1.1.1.184</ecNumber>
        <ecNumber evidence="4">1.1.1.189</ecNumber>
        <ecNumber evidence="4">1.1.1.197</ecNumber>
    </submittedName>
</protein>
<dbReference type="PRINTS" id="PR00081">
    <property type="entry name" value="GDHRDH"/>
</dbReference>
<evidence type="ECO:0000256" key="2">
    <source>
        <dbReference type="ARBA" id="ARBA00022857"/>
    </source>
</evidence>
<dbReference type="SUPFAM" id="SSF51735">
    <property type="entry name" value="NAD(P)-binding Rossmann-fold domains"/>
    <property type="match status" value="1"/>
</dbReference>
<dbReference type="EMBL" id="CAJPWZ010000500">
    <property type="protein sequence ID" value="CAG2194907.1"/>
    <property type="molecule type" value="Genomic_DNA"/>
</dbReference>
<dbReference type="GO" id="GO:0004090">
    <property type="term" value="F:carbonyl reductase (NADPH) activity"/>
    <property type="evidence" value="ECO:0007669"/>
    <property type="project" value="UniProtKB-EC"/>
</dbReference>
<accession>A0A8S3QKG0</accession>